<keyword evidence="8" id="KW-0408">Iron</keyword>
<gene>
    <name evidence="9" type="ORF">IAD12_06575</name>
</gene>
<name>A0A9D1HEJ5_9FIRM</name>
<keyword evidence="7" id="KW-0479">Metal-binding</keyword>
<dbReference type="GO" id="GO:0008270">
    <property type="term" value="F:zinc ion binding"/>
    <property type="evidence" value="ECO:0007669"/>
    <property type="project" value="TreeGrafter"/>
</dbReference>
<evidence type="ECO:0000256" key="6">
    <source>
        <dbReference type="ARBA" id="ARBA00023163"/>
    </source>
</evidence>
<evidence type="ECO:0000256" key="8">
    <source>
        <dbReference type="PIRSR" id="PIRSR602481-2"/>
    </source>
</evidence>
<feature type="binding site" evidence="7">
    <location>
        <position position="132"/>
    </location>
    <ligand>
        <name>Zn(2+)</name>
        <dbReference type="ChEBI" id="CHEBI:29105"/>
    </ligand>
</feature>
<dbReference type="CDD" id="cd07153">
    <property type="entry name" value="Fur_like"/>
    <property type="match status" value="1"/>
</dbReference>
<dbReference type="Proteomes" id="UP000824159">
    <property type="component" value="Unassembled WGS sequence"/>
</dbReference>
<reference evidence="9" key="1">
    <citation type="submission" date="2020-10" db="EMBL/GenBank/DDBJ databases">
        <authorList>
            <person name="Gilroy R."/>
        </authorList>
    </citation>
    <scope>NUCLEOTIDE SEQUENCE</scope>
    <source>
        <strain evidence="9">CHK176-22527</strain>
    </source>
</reference>
<organism evidence="9 10">
    <name type="scientific">Candidatus Allocopromorpha excrementavium</name>
    <dbReference type="NCBI Taxonomy" id="2840741"/>
    <lineage>
        <taxon>Bacteria</taxon>
        <taxon>Bacillati</taxon>
        <taxon>Bacillota</taxon>
        <taxon>Clostridia</taxon>
        <taxon>Eubacteriales</taxon>
        <taxon>Eubacteriaceae</taxon>
        <taxon>Eubacteriaceae incertae sedis</taxon>
        <taxon>Candidatus Allocopromorpha</taxon>
    </lineage>
</organism>
<dbReference type="AlphaFoldDB" id="A0A9D1HEJ5"/>
<dbReference type="PANTHER" id="PTHR33202:SF7">
    <property type="entry name" value="FERRIC UPTAKE REGULATION PROTEIN"/>
    <property type="match status" value="1"/>
</dbReference>
<feature type="binding site" evidence="7">
    <location>
        <position position="80"/>
    </location>
    <ligand>
        <name>Zn(2+)</name>
        <dbReference type="ChEBI" id="CHEBI:29105"/>
    </ligand>
</feature>
<accession>A0A9D1HEJ5</accession>
<dbReference type="PANTHER" id="PTHR33202">
    <property type="entry name" value="ZINC UPTAKE REGULATION PROTEIN"/>
    <property type="match status" value="1"/>
</dbReference>
<reference evidence="9" key="2">
    <citation type="journal article" date="2021" name="PeerJ">
        <title>Extensive microbial diversity within the chicken gut microbiome revealed by metagenomics and culture.</title>
        <authorList>
            <person name="Gilroy R."/>
            <person name="Ravi A."/>
            <person name="Getino M."/>
            <person name="Pursley I."/>
            <person name="Horton D.L."/>
            <person name="Alikhan N.F."/>
            <person name="Baker D."/>
            <person name="Gharbi K."/>
            <person name="Hall N."/>
            <person name="Watson M."/>
            <person name="Adriaenssens E.M."/>
            <person name="Foster-Nyarko E."/>
            <person name="Jarju S."/>
            <person name="Secka A."/>
            <person name="Antonio M."/>
            <person name="Oren A."/>
            <person name="Chaudhuri R.R."/>
            <person name="La Ragione R."/>
            <person name="Hildebrand F."/>
            <person name="Pallen M.J."/>
        </authorList>
    </citation>
    <scope>NUCLEOTIDE SEQUENCE</scope>
    <source>
        <strain evidence="9">CHK176-22527</strain>
    </source>
</reference>
<comment type="similarity">
    <text evidence="1">Belongs to the Fur family.</text>
</comment>
<feature type="binding site" evidence="7">
    <location>
        <position position="129"/>
    </location>
    <ligand>
        <name>Zn(2+)</name>
        <dbReference type="ChEBI" id="CHEBI:29105"/>
    </ligand>
</feature>
<sequence length="141" mass="16132">MSRNTIQQDIILSTVKDMTDHPSSDEVFAAVHEKYPSIGRSTVYRVLKKLSDKGCIKKVTIPNTADRFDCRTDEHLHLRCIKCNRVFDIDTDDSEAIMEKVESLSDIKNISDIKGFKIDKVNFSFEGVCSRCQKNEQDDLN</sequence>
<dbReference type="InterPro" id="IPR036388">
    <property type="entry name" value="WH-like_DNA-bd_sf"/>
</dbReference>
<comment type="caution">
    <text evidence="9">The sequence shown here is derived from an EMBL/GenBank/DDBJ whole genome shotgun (WGS) entry which is preliminary data.</text>
</comment>
<evidence type="ECO:0000256" key="7">
    <source>
        <dbReference type="PIRSR" id="PIRSR602481-1"/>
    </source>
</evidence>
<dbReference type="GO" id="GO:0003700">
    <property type="term" value="F:DNA-binding transcription factor activity"/>
    <property type="evidence" value="ECO:0007669"/>
    <property type="project" value="InterPro"/>
</dbReference>
<feature type="binding site" evidence="7">
    <location>
        <position position="83"/>
    </location>
    <ligand>
        <name>Zn(2+)</name>
        <dbReference type="ChEBI" id="CHEBI:29105"/>
    </ligand>
</feature>
<keyword evidence="4" id="KW-0805">Transcription regulation</keyword>
<feature type="binding site" evidence="8">
    <location>
        <position position="95"/>
    </location>
    <ligand>
        <name>Fe cation</name>
        <dbReference type="ChEBI" id="CHEBI:24875"/>
    </ligand>
</feature>
<comment type="cofactor">
    <cofactor evidence="8">
        <name>Mn(2+)</name>
        <dbReference type="ChEBI" id="CHEBI:29035"/>
    </cofactor>
    <cofactor evidence="8">
        <name>Fe(2+)</name>
        <dbReference type="ChEBI" id="CHEBI:29033"/>
    </cofactor>
    <text evidence="8">Binds 1 Mn(2+) or Fe(2+) ion per subunit.</text>
</comment>
<dbReference type="Gene3D" id="3.30.1490.190">
    <property type="match status" value="1"/>
</dbReference>
<dbReference type="GO" id="GO:0000976">
    <property type="term" value="F:transcription cis-regulatory region binding"/>
    <property type="evidence" value="ECO:0007669"/>
    <property type="project" value="TreeGrafter"/>
</dbReference>
<protein>
    <submittedName>
        <fullName evidence="9">Transcriptional repressor</fullName>
    </submittedName>
</protein>
<dbReference type="InterPro" id="IPR036390">
    <property type="entry name" value="WH_DNA-bd_sf"/>
</dbReference>
<dbReference type="GO" id="GO:0045892">
    <property type="term" value="P:negative regulation of DNA-templated transcription"/>
    <property type="evidence" value="ECO:0007669"/>
    <property type="project" value="TreeGrafter"/>
</dbReference>
<dbReference type="GO" id="GO:1900376">
    <property type="term" value="P:regulation of secondary metabolite biosynthetic process"/>
    <property type="evidence" value="ECO:0007669"/>
    <property type="project" value="TreeGrafter"/>
</dbReference>
<evidence type="ECO:0000256" key="2">
    <source>
        <dbReference type="ARBA" id="ARBA00022491"/>
    </source>
</evidence>
<dbReference type="EMBL" id="DVLX01000083">
    <property type="protein sequence ID" value="HIT99900.1"/>
    <property type="molecule type" value="Genomic_DNA"/>
</dbReference>
<comment type="cofactor">
    <cofactor evidence="7">
        <name>Zn(2+)</name>
        <dbReference type="ChEBI" id="CHEBI:29105"/>
    </cofactor>
    <text evidence="7">Binds 1 zinc ion per subunit.</text>
</comment>
<proteinExistence type="inferred from homology"/>
<evidence type="ECO:0000256" key="3">
    <source>
        <dbReference type="ARBA" id="ARBA00022833"/>
    </source>
</evidence>
<evidence type="ECO:0000256" key="4">
    <source>
        <dbReference type="ARBA" id="ARBA00023015"/>
    </source>
</evidence>
<evidence type="ECO:0000313" key="10">
    <source>
        <dbReference type="Proteomes" id="UP000824159"/>
    </source>
</evidence>
<keyword evidence="2" id="KW-0678">Repressor</keyword>
<evidence type="ECO:0000313" key="9">
    <source>
        <dbReference type="EMBL" id="HIT99900.1"/>
    </source>
</evidence>
<keyword evidence="3 7" id="KW-0862">Zinc</keyword>
<evidence type="ECO:0000256" key="5">
    <source>
        <dbReference type="ARBA" id="ARBA00023125"/>
    </source>
</evidence>
<dbReference type="Pfam" id="PF01475">
    <property type="entry name" value="FUR"/>
    <property type="match status" value="1"/>
</dbReference>
<dbReference type="SUPFAM" id="SSF46785">
    <property type="entry name" value="Winged helix' DNA-binding domain"/>
    <property type="match status" value="1"/>
</dbReference>
<evidence type="ECO:0000256" key="1">
    <source>
        <dbReference type="ARBA" id="ARBA00007957"/>
    </source>
</evidence>
<dbReference type="InterPro" id="IPR002481">
    <property type="entry name" value="FUR"/>
</dbReference>
<dbReference type="InterPro" id="IPR043135">
    <property type="entry name" value="Fur_C"/>
</dbReference>
<keyword evidence="5" id="KW-0238">DNA-binding</keyword>
<dbReference type="Gene3D" id="1.10.10.10">
    <property type="entry name" value="Winged helix-like DNA-binding domain superfamily/Winged helix DNA-binding domain"/>
    <property type="match status" value="1"/>
</dbReference>
<keyword evidence="6" id="KW-0804">Transcription</keyword>